<dbReference type="AlphaFoldDB" id="A0A510PQJ3"/>
<reference evidence="3 4" key="1">
    <citation type="journal article" date="2019" name="Appl. Environ. Microbiol.">
        <title>Co-occurrence of broad and narrow host-range viruses infecting the toxic bloom-forming cyanobacterium Microcystis aeruginosa.</title>
        <authorList>
            <person name="Morimoto D."/>
            <person name="Tominaga K."/>
            <person name="Nishimura Y."/>
            <person name="Yoshida N."/>
            <person name="Kimura S."/>
            <person name="Sako Y."/>
            <person name="Yoshida T."/>
        </authorList>
    </citation>
    <scope>NUCLEOTIDE SEQUENCE [LARGE SCALE GENOMIC DNA]</scope>
    <source>
        <strain evidence="3 4">11-30S32</strain>
    </source>
</reference>
<feature type="non-terminal residue" evidence="3">
    <location>
        <position position="49"/>
    </location>
</feature>
<name>A0A510PQJ3_MICAE</name>
<sequence length="49" mass="5423">MLNDGKTQREIAEFIGCSLKTVAPWCVHGDPNNLESLEDGRKNGNHKKA</sequence>
<dbReference type="Proteomes" id="UP000321223">
    <property type="component" value="Unassembled WGS sequence"/>
</dbReference>
<gene>
    <name evidence="2" type="ORF">MAE30S32_47540</name>
    <name evidence="3" type="ORF">MAE30S32_47940</name>
</gene>
<comment type="caution">
    <text evidence="3">The sequence shown here is derived from an EMBL/GenBank/DDBJ whole genome shotgun (WGS) entry which is preliminary data.</text>
</comment>
<evidence type="ECO:0000313" key="4">
    <source>
        <dbReference type="Proteomes" id="UP000321223"/>
    </source>
</evidence>
<organism evidence="3 4">
    <name type="scientific">Microcystis aeruginosa 11-30S32</name>
    <dbReference type="NCBI Taxonomy" id="2358142"/>
    <lineage>
        <taxon>Bacteria</taxon>
        <taxon>Bacillati</taxon>
        <taxon>Cyanobacteriota</taxon>
        <taxon>Cyanophyceae</taxon>
        <taxon>Oscillatoriophycideae</taxon>
        <taxon>Chroococcales</taxon>
        <taxon>Microcystaceae</taxon>
        <taxon>Microcystis</taxon>
    </lineage>
</organism>
<dbReference type="EMBL" id="BHVU01000619">
    <property type="protein sequence ID" value="GCA96142.1"/>
    <property type="molecule type" value="Genomic_DNA"/>
</dbReference>
<feature type="region of interest" description="Disordered" evidence="1">
    <location>
        <begin position="30"/>
        <end position="49"/>
    </location>
</feature>
<evidence type="ECO:0000313" key="2">
    <source>
        <dbReference type="EMBL" id="GCA96102.1"/>
    </source>
</evidence>
<evidence type="ECO:0000256" key="1">
    <source>
        <dbReference type="SAM" id="MobiDB-lite"/>
    </source>
</evidence>
<dbReference type="EMBL" id="BHVU01000599">
    <property type="protein sequence ID" value="GCA96102.1"/>
    <property type="molecule type" value="Genomic_DNA"/>
</dbReference>
<proteinExistence type="predicted"/>
<protein>
    <submittedName>
        <fullName evidence="3">Helix-turn-helix domain-containing protein</fullName>
    </submittedName>
</protein>
<accession>A0A510PQJ3</accession>
<evidence type="ECO:0000313" key="3">
    <source>
        <dbReference type="EMBL" id="GCA96142.1"/>
    </source>
</evidence>